<evidence type="ECO:0000256" key="11">
    <source>
        <dbReference type="ARBA" id="ARBA00023264"/>
    </source>
</evidence>
<keyword evidence="5" id="KW-0547">Nucleotide-binding</keyword>
<dbReference type="InterPro" id="IPR017438">
    <property type="entry name" value="ATP-NAD_kinase_N"/>
</dbReference>
<dbReference type="Gene3D" id="2.60.200.40">
    <property type="match status" value="1"/>
</dbReference>
<proteinExistence type="predicted"/>
<dbReference type="Gene3D" id="3.40.50.10330">
    <property type="entry name" value="Probable inorganic polyphosphate/atp-NAD kinase, domain 1"/>
    <property type="match status" value="1"/>
</dbReference>
<dbReference type="InterPro" id="IPR045540">
    <property type="entry name" value="YegS/DAGK_C"/>
</dbReference>
<reference evidence="13" key="2">
    <citation type="journal article" date="2021" name="PeerJ">
        <title>Extensive microbial diversity within the chicken gut microbiome revealed by metagenomics and culture.</title>
        <authorList>
            <person name="Gilroy R."/>
            <person name="Ravi A."/>
            <person name="Getino M."/>
            <person name="Pursley I."/>
            <person name="Horton D.L."/>
            <person name="Alikhan N.F."/>
            <person name="Baker D."/>
            <person name="Gharbi K."/>
            <person name="Hall N."/>
            <person name="Watson M."/>
            <person name="Adriaenssens E.M."/>
            <person name="Foster-Nyarko E."/>
            <person name="Jarju S."/>
            <person name="Secka A."/>
            <person name="Antonio M."/>
            <person name="Oren A."/>
            <person name="Chaudhuri R.R."/>
            <person name="La Ragione R."/>
            <person name="Hildebrand F."/>
            <person name="Pallen M.J."/>
        </authorList>
    </citation>
    <scope>NUCLEOTIDE SEQUENCE</scope>
    <source>
        <strain evidence="13">6919</strain>
    </source>
</reference>
<evidence type="ECO:0000256" key="10">
    <source>
        <dbReference type="ARBA" id="ARBA00023209"/>
    </source>
</evidence>
<dbReference type="SUPFAM" id="SSF111331">
    <property type="entry name" value="NAD kinase/diacylglycerol kinase-like"/>
    <property type="match status" value="1"/>
</dbReference>
<keyword evidence="3" id="KW-0808">Transferase</keyword>
<sequence length="323" mass="35548">MDSRKKILVLINPISGTSNKDYLPETIRQKIDTSLFNLSIRFTQRPNHAYQLAKEAATNGYYGVIAVGGDGTVNETASALCGTETALGIVPNGSGNGLARHLGIPLDIAEALTIINSCNIKQYDYCTANQHPFFCTCGVGFDAQVSAKFARNGKRGPFSYVKSAVLEYLKYRPQSYKIITPDGVITEKAFIIACGNASQYGNNAYITPNADMQDGLIDVTVILPITPFDTAILGILLFSKHIDQDTNIISFRTPSLTIERVKSGIMHLDGETVMMPENIEIKCHHLGLNVFTPEKRHEKSTIFNTIETGFWDFVNSIRSELKV</sequence>
<dbReference type="NCBIfam" id="TIGR00147">
    <property type="entry name" value="YegS/Rv2252/BmrU family lipid kinase"/>
    <property type="match status" value="1"/>
</dbReference>
<dbReference type="AlphaFoldDB" id="A0A9D9IQQ8"/>
<comment type="caution">
    <text evidence="13">The sequence shown here is derived from an EMBL/GenBank/DDBJ whole genome shotgun (WGS) entry which is preliminary data.</text>
</comment>
<keyword evidence="7" id="KW-0067">ATP-binding</keyword>
<dbReference type="InterPro" id="IPR050187">
    <property type="entry name" value="Lipid_Phosphate_FormReg"/>
</dbReference>
<evidence type="ECO:0000259" key="12">
    <source>
        <dbReference type="PROSITE" id="PS50146"/>
    </source>
</evidence>
<dbReference type="GO" id="GO:0008654">
    <property type="term" value="P:phospholipid biosynthetic process"/>
    <property type="evidence" value="ECO:0007669"/>
    <property type="project" value="UniProtKB-KW"/>
</dbReference>
<dbReference type="InterPro" id="IPR001206">
    <property type="entry name" value="Diacylglycerol_kinase_cat_dom"/>
</dbReference>
<dbReference type="Pfam" id="PF00781">
    <property type="entry name" value="DAGK_cat"/>
    <property type="match status" value="1"/>
</dbReference>
<keyword evidence="6 13" id="KW-0418">Kinase</keyword>
<comment type="cofactor">
    <cofactor evidence="1">
        <name>Mg(2+)</name>
        <dbReference type="ChEBI" id="CHEBI:18420"/>
    </cofactor>
</comment>
<dbReference type="PANTHER" id="PTHR12358:SF106">
    <property type="entry name" value="LIPID KINASE YEGS"/>
    <property type="match status" value="1"/>
</dbReference>
<dbReference type="SMART" id="SM00046">
    <property type="entry name" value="DAGKc"/>
    <property type="match status" value="1"/>
</dbReference>
<keyword evidence="10" id="KW-0594">Phospholipid biosynthesis</keyword>
<dbReference type="GO" id="GO:0005886">
    <property type="term" value="C:plasma membrane"/>
    <property type="evidence" value="ECO:0007669"/>
    <property type="project" value="TreeGrafter"/>
</dbReference>
<reference evidence="13" key="1">
    <citation type="submission" date="2020-10" db="EMBL/GenBank/DDBJ databases">
        <authorList>
            <person name="Gilroy R."/>
        </authorList>
    </citation>
    <scope>NUCLEOTIDE SEQUENCE</scope>
    <source>
        <strain evidence="13">6919</strain>
    </source>
</reference>
<dbReference type="Pfam" id="PF19279">
    <property type="entry name" value="YegS_C"/>
    <property type="match status" value="1"/>
</dbReference>
<dbReference type="InterPro" id="IPR005218">
    <property type="entry name" value="Diacylglycerol/lipid_kinase"/>
</dbReference>
<organism evidence="13 14">
    <name type="scientific">Candidatus Limisoma faecipullorum</name>
    <dbReference type="NCBI Taxonomy" id="2840854"/>
    <lineage>
        <taxon>Bacteria</taxon>
        <taxon>Pseudomonadati</taxon>
        <taxon>Bacteroidota</taxon>
        <taxon>Bacteroidia</taxon>
        <taxon>Bacteroidales</taxon>
        <taxon>Candidatus Limisoma</taxon>
    </lineage>
</organism>
<keyword evidence="4" id="KW-0479">Metal-binding</keyword>
<dbReference type="InterPro" id="IPR016064">
    <property type="entry name" value="NAD/diacylglycerol_kinase_sf"/>
</dbReference>
<feature type="domain" description="DAGKc" evidence="12">
    <location>
        <begin position="2"/>
        <end position="132"/>
    </location>
</feature>
<dbReference type="PANTHER" id="PTHR12358">
    <property type="entry name" value="SPHINGOSINE KINASE"/>
    <property type="match status" value="1"/>
</dbReference>
<dbReference type="EMBL" id="JADIMC010000058">
    <property type="protein sequence ID" value="MBO8476334.1"/>
    <property type="molecule type" value="Genomic_DNA"/>
</dbReference>
<evidence type="ECO:0000256" key="2">
    <source>
        <dbReference type="ARBA" id="ARBA00022516"/>
    </source>
</evidence>
<protein>
    <submittedName>
        <fullName evidence="13">Diacylglycerol kinase family lipid kinase</fullName>
    </submittedName>
</protein>
<evidence type="ECO:0000313" key="14">
    <source>
        <dbReference type="Proteomes" id="UP000823598"/>
    </source>
</evidence>
<evidence type="ECO:0000256" key="9">
    <source>
        <dbReference type="ARBA" id="ARBA00023098"/>
    </source>
</evidence>
<dbReference type="Proteomes" id="UP000823598">
    <property type="component" value="Unassembled WGS sequence"/>
</dbReference>
<evidence type="ECO:0000256" key="1">
    <source>
        <dbReference type="ARBA" id="ARBA00001946"/>
    </source>
</evidence>
<evidence type="ECO:0000256" key="7">
    <source>
        <dbReference type="ARBA" id="ARBA00022840"/>
    </source>
</evidence>
<keyword evidence="2" id="KW-0444">Lipid biosynthesis</keyword>
<keyword evidence="8" id="KW-0460">Magnesium</keyword>
<evidence type="ECO:0000256" key="3">
    <source>
        <dbReference type="ARBA" id="ARBA00022679"/>
    </source>
</evidence>
<dbReference type="PROSITE" id="PS50146">
    <property type="entry name" value="DAGK"/>
    <property type="match status" value="1"/>
</dbReference>
<keyword evidence="9" id="KW-0443">Lipid metabolism</keyword>
<dbReference type="GO" id="GO:0046872">
    <property type="term" value="F:metal ion binding"/>
    <property type="evidence" value="ECO:0007669"/>
    <property type="project" value="UniProtKB-KW"/>
</dbReference>
<accession>A0A9D9IQQ8</accession>
<evidence type="ECO:0000256" key="6">
    <source>
        <dbReference type="ARBA" id="ARBA00022777"/>
    </source>
</evidence>
<gene>
    <name evidence="13" type="ORF">IAB88_05010</name>
</gene>
<evidence type="ECO:0000256" key="4">
    <source>
        <dbReference type="ARBA" id="ARBA00022723"/>
    </source>
</evidence>
<dbReference type="GO" id="GO:0016301">
    <property type="term" value="F:kinase activity"/>
    <property type="evidence" value="ECO:0007669"/>
    <property type="project" value="UniProtKB-KW"/>
</dbReference>
<dbReference type="GO" id="GO:0005524">
    <property type="term" value="F:ATP binding"/>
    <property type="evidence" value="ECO:0007669"/>
    <property type="project" value="UniProtKB-KW"/>
</dbReference>
<evidence type="ECO:0000313" key="13">
    <source>
        <dbReference type="EMBL" id="MBO8476334.1"/>
    </source>
</evidence>
<name>A0A9D9IQQ8_9BACT</name>
<evidence type="ECO:0000256" key="8">
    <source>
        <dbReference type="ARBA" id="ARBA00022842"/>
    </source>
</evidence>
<evidence type="ECO:0000256" key="5">
    <source>
        <dbReference type="ARBA" id="ARBA00022741"/>
    </source>
</evidence>
<keyword evidence="11" id="KW-1208">Phospholipid metabolism</keyword>